<dbReference type="PANTHER" id="PTHR21596">
    <property type="entry name" value="RIBONUCLEASE P SUBUNIT P38"/>
    <property type="match status" value="1"/>
</dbReference>
<organism evidence="2 3">
    <name type="scientific">Escallonia herrerae</name>
    <dbReference type="NCBI Taxonomy" id="1293975"/>
    <lineage>
        <taxon>Eukaryota</taxon>
        <taxon>Viridiplantae</taxon>
        <taxon>Streptophyta</taxon>
        <taxon>Embryophyta</taxon>
        <taxon>Tracheophyta</taxon>
        <taxon>Spermatophyta</taxon>
        <taxon>Magnoliopsida</taxon>
        <taxon>eudicotyledons</taxon>
        <taxon>Gunneridae</taxon>
        <taxon>Pentapetalae</taxon>
        <taxon>asterids</taxon>
        <taxon>campanulids</taxon>
        <taxon>Escalloniales</taxon>
        <taxon>Escalloniaceae</taxon>
        <taxon>Escallonia</taxon>
    </lineage>
</organism>
<sequence>MKKVILLYHIDLIEMSQLPVPDASQIPENNVRADSLQKAYIEQLGATANLLRLIEEQQVCRLLMPLNGMVSVFEHVFAYLPGLNFQKLEESSNKNIGDEIDNLVSLNQTLIVKQRQSNDELEEARKALIEGLADVLGDESDTVIKRMGEIDEKPFLETFKRSYSIEQALVKASKLLSTWQENLKKPNWHPFKVTGAAAPTCIQVNEACHREAGHRIRGSELK</sequence>
<reference evidence="2" key="1">
    <citation type="submission" date="2022-12" db="EMBL/GenBank/DDBJ databases">
        <title>Draft genome assemblies for two species of Escallonia (Escalloniales).</title>
        <authorList>
            <person name="Chanderbali A."/>
            <person name="Dervinis C."/>
            <person name="Anghel I."/>
            <person name="Soltis D."/>
            <person name="Soltis P."/>
            <person name="Zapata F."/>
        </authorList>
    </citation>
    <scope>NUCLEOTIDE SEQUENCE</scope>
    <source>
        <strain evidence="2">UCBG64.0493</strain>
        <tissue evidence="2">Leaf</tissue>
    </source>
</reference>
<feature type="domain" description="Factor of DNA methylation 1-5/IDN2" evidence="1">
    <location>
        <begin position="145"/>
        <end position="195"/>
    </location>
</feature>
<gene>
    <name evidence="2" type="ORF">RJ639_047171</name>
</gene>
<dbReference type="EMBL" id="JAVXUP010000742">
    <property type="protein sequence ID" value="KAK3021816.1"/>
    <property type="molecule type" value="Genomic_DNA"/>
</dbReference>
<evidence type="ECO:0000313" key="3">
    <source>
        <dbReference type="Proteomes" id="UP001188597"/>
    </source>
</evidence>
<name>A0AA88W696_9ASTE</name>
<proteinExistence type="predicted"/>
<keyword evidence="3" id="KW-1185">Reference proteome</keyword>
<accession>A0AA88W696</accession>
<comment type="caution">
    <text evidence="2">The sequence shown here is derived from an EMBL/GenBank/DDBJ whole genome shotgun (WGS) entry which is preliminary data.</text>
</comment>
<dbReference type="PANTHER" id="PTHR21596:SF3">
    <property type="entry name" value="FACTOR OF DNA METHYLATION 1-RELATED"/>
    <property type="match status" value="1"/>
</dbReference>
<dbReference type="Pfam" id="PF03469">
    <property type="entry name" value="XH"/>
    <property type="match status" value="1"/>
</dbReference>
<dbReference type="GO" id="GO:0080188">
    <property type="term" value="P:gene silencing by siRNA-directed DNA methylation"/>
    <property type="evidence" value="ECO:0007669"/>
    <property type="project" value="InterPro"/>
</dbReference>
<dbReference type="InterPro" id="IPR045177">
    <property type="entry name" value="FDM1-5/IDN2"/>
</dbReference>
<evidence type="ECO:0000313" key="2">
    <source>
        <dbReference type="EMBL" id="KAK3021816.1"/>
    </source>
</evidence>
<dbReference type="InterPro" id="IPR005379">
    <property type="entry name" value="FDM1-5/IDN2_XH"/>
</dbReference>
<dbReference type="AlphaFoldDB" id="A0AA88W696"/>
<protein>
    <recommendedName>
        <fullName evidence="1">Factor of DNA methylation 1-5/IDN2 domain-containing protein</fullName>
    </recommendedName>
</protein>
<evidence type="ECO:0000259" key="1">
    <source>
        <dbReference type="Pfam" id="PF03469"/>
    </source>
</evidence>
<dbReference type="Proteomes" id="UP001188597">
    <property type="component" value="Unassembled WGS sequence"/>
</dbReference>